<accession>A0A8H5D9H0</accession>
<sequence>MSMPQIAERRMLNASKSATSSIPSEVLSMIFQEVIEPSYSFRKGDYNCSMRLKFKILSICSQWRQVACGAPAFWPDFTLSFVTLSELKKVGYILKLHLQLSGNLPLEIELYYNCMPSERPRFDTDNLVHSSIDADLIQHLPRVRSLRLMTLPFAMVENWLAHKSHLSGLQSLNIRTGSEGSHSVDLLDSPSLTDLVLDGMHDISVQPDSLRTLFLNLVSTDLCIKLLLECRNLRSFTVVNPRPVAPDDAISLPEEAVVLPNLEELSWVFMESEWDEYLLQHLSAPSLKFLLWNNPFGCSPEYETQNMESFCNRLPTSIEHVELVGLTEDMNMLKSFPKHLHIEQFFIECDSWEEAIKYAELLAGTYKGAGGRSTMRAFPKLTKLQITGVDDGGDLTDQAAQFVSFLETIYHRVEPGETFEVYFCGTTIDYARDSLPADVVIMVECGSLVLQDDQGRMNF</sequence>
<evidence type="ECO:0000313" key="2">
    <source>
        <dbReference type="Proteomes" id="UP000559027"/>
    </source>
</evidence>
<keyword evidence="2" id="KW-1185">Reference proteome</keyword>
<evidence type="ECO:0008006" key="3">
    <source>
        <dbReference type="Google" id="ProtNLM"/>
    </source>
</evidence>
<dbReference type="Proteomes" id="UP000559027">
    <property type="component" value="Unassembled WGS sequence"/>
</dbReference>
<name>A0A8H5D9H0_9AGAR</name>
<dbReference type="OrthoDB" id="3155440at2759"/>
<protein>
    <recommendedName>
        <fullName evidence="3">F-box domain-containing protein</fullName>
    </recommendedName>
</protein>
<evidence type="ECO:0000313" key="1">
    <source>
        <dbReference type="EMBL" id="KAF5355126.1"/>
    </source>
</evidence>
<reference evidence="1 2" key="1">
    <citation type="journal article" date="2020" name="ISME J.">
        <title>Uncovering the hidden diversity of litter-decomposition mechanisms in mushroom-forming fungi.</title>
        <authorList>
            <person name="Floudas D."/>
            <person name="Bentzer J."/>
            <person name="Ahren D."/>
            <person name="Johansson T."/>
            <person name="Persson P."/>
            <person name="Tunlid A."/>
        </authorList>
    </citation>
    <scope>NUCLEOTIDE SEQUENCE [LARGE SCALE GENOMIC DNA]</scope>
    <source>
        <strain evidence="1 2">CBS 146.42</strain>
    </source>
</reference>
<organism evidence="1 2">
    <name type="scientific">Leucocoprinus leucothites</name>
    <dbReference type="NCBI Taxonomy" id="201217"/>
    <lineage>
        <taxon>Eukaryota</taxon>
        <taxon>Fungi</taxon>
        <taxon>Dikarya</taxon>
        <taxon>Basidiomycota</taxon>
        <taxon>Agaricomycotina</taxon>
        <taxon>Agaricomycetes</taxon>
        <taxon>Agaricomycetidae</taxon>
        <taxon>Agaricales</taxon>
        <taxon>Agaricineae</taxon>
        <taxon>Agaricaceae</taxon>
        <taxon>Leucocoprinus</taxon>
    </lineage>
</organism>
<proteinExistence type="predicted"/>
<dbReference type="AlphaFoldDB" id="A0A8H5D9H0"/>
<comment type="caution">
    <text evidence="1">The sequence shown here is derived from an EMBL/GenBank/DDBJ whole genome shotgun (WGS) entry which is preliminary data.</text>
</comment>
<dbReference type="EMBL" id="JAACJO010000008">
    <property type="protein sequence ID" value="KAF5355126.1"/>
    <property type="molecule type" value="Genomic_DNA"/>
</dbReference>
<gene>
    <name evidence="1" type="ORF">D9756_005717</name>
</gene>